<evidence type="ECO:0000256" key="3">
    <source>
        <dbReference type="ARBA" id="ARBA00022792"/>
    </source>
</evidence>
<dbReference type="AlphaFoldDB" id="A0A8H7TTH3"/>
<keyword evidence="2" id="KW-0812">Transmembrane</keyword>
<keyword evidence="4" id="KW-1133">Transmembrane helix</keyword>
<evidence type="ECO:0000256" key="5">
    <source>
        <dbReference type="ARBA" id="ARBA00023128"/>
    </source>
</evidence>
<evidence type="ECO:0000256" key="1">
    <source>
        <dbReference type="ARBA" id="ARBA00004448"/>
    </source>
</evidence>
<keyword evidence="5" id="KW-0496">Mitochondrion</keyword>
<gene>
    <name evidence="7" type="ORF">IM811_007557</name>
</gene>
<keyword evidence="3" id="KW-0999">Mitochondrion inner membrane</keyword>
<dbReference type="InterPro" id="IPR039205">
    <property type="entry name" value="NDUFA11"/>
</dbReference>
<dbReference type="GO" id="GO:0045271">
    <property type="term" value="C:respiratory chain complex I"/>
    <property type="evidence" value="ECO:0007669"/>
    <property type="project" value="InterPro"/>
</dbReference>
<dbReference type="EMBL" id="JADCTT010000002">
    <property type="protein sequence ID" value="KAF9756613.1"/>
    <property type="molecule type" value="Genomic_DNA"/>
</dbReference>
<dbReference type="PANTHER" id="PTHR21382:SF1">
    <property type="entry name" value="NADH DEHYDROGENASE [UBIQUINONE] 1 ALPHA SUBCOMPLEX SUBUNIT 11"/>
    <property type="match status" value="1"/>
</dbReference>
<accession>A0A8H7TTH3</accession>
<comment type="subcellular location">
    <subcellularLocation>
        <location evidence="1">Mitochondrion inner membrane</location>
        <topology evidence="1">Multi-pass membrane protein</topology>
    </subcellularLocation>
</comment>
<dbReference type="Proteomes" id="UP000616885">
    <property type="component" value="Unassembled WGS sequence"/>
</dbReference>
<evidence type="ECO:0000256" key="6">
    <source>
        <dbReference type="ARBA" id="ARBA00023136"/>
    </source>
</evidence>
<dbReference type="GO" id="GO:0005743">
    <property type="term" value="C:mitochondrial inner membrane"/>
    <property type="evidence" value="ECO:0007669"/>
    <property type="project" value="UniProtKB-SubCell"/>
</dbReference>
<evidence type="ECO:0000256" key="4">
    <source>
        <dbReference type="ARBA" id="ARBA00022989"/>
    </source>
</evidence>
<proteinExistence type="predicted"/>
<sequence length="210" mass="23258">MERQVSRSPLAHLYTPKTYVAHDVIDEVTKAALIGTGSGLFIAALKNALSRQNVGAWSVFTRGAPLIGLCDLRSRRPERVRLLLPDYDEPAREEDIWATTLGGFACGAVLGLPFKRFPPVFGLGAAVGLAHGLFYVFGNRLDSFNQAEDEFERKEILRRNKRRPIAETIAEVGEGRGIISPGYEERRRALIKEKYGFEVDPVKATVDGSQ</sequence>
<organism evidence="7 8">
    <name type="scientific">Bionectria ochroleuca</name>
    <name type="common">Gliocladium roseum</name>
    <dbReference type="NCBI Taxonomy" id="29856"/>
    <lineage>
        <taxon>Eukaryota</taxon>
        <taxon>Fungi</taxon>
        <taxon>Dikarya</taxon>
        <taxon>Ascomycota</taxon>
        <taxon>Pezizomycotina</taxon>
        <taxon>Sordariomycetes</taxon>
        <taxon>Hypocreomycetidae</taxon>
        <taxon>Hypocreales</taxon>
        <taxon>Bionectriaceae</taxon>
        <taxon>Clonostachys</taxon>
    </lineage>
</organism>
<dbReference type="GO" id="GO:0006120">
    <property type="term" value="P:mitochondrial electron transport, NADH to ubiquinone"/>
    <property type="evidence" value="ECO:0007669"/>
    <property type="project" value="InterPro"/>
</dbReference>
<evidence type="ECO:0000256" key="2">
    <source>
        <dbReference type="ARBA" id="ARBA00022692"/>
    </source>
</evidence>
<protein>
    <submittedName>
        <fullName evidence="7">Uncharacterized protein</fullName>
    </submittedName>
</protein>
<comment type="caution">
    <text evidence="7">The sequence shown here is derived from an EMBL/GenBank/DDBJ whole genome shotgun (WGS) entry which is preliminary data.</text>
</comment>
<dbReference type="PANTHER" id="PTHR21382">
    <property type="entry name" value="NADH-UBIQUINONE OXIDOREDUCTASE SUBUNIT"/>
    <property type="match status" value="1"/>
</dbReference>
<evidence type="ECO:0000313" key="7">
    <source>
        <dbReference type="EMBL" id="KAF9756613.1"/>
    </source>
</evidence>
<evidence type="ECO:0000313" key="8">
    <source>
        <dbReference type="Proteomes" id="UP000616885"/>
    </source>
</evidence>
<reference evidence="7" key="1">
    <citation type="submission" date="2020-10" db="EMBL/GenBank/DDBJ databases">
        <title>High-Quality Genome Resource of Clonostachys rosea strain S41 by Oxford Nanopore Long-Read Sequencing.</title>
        <authorList>
            <person name="Wang H."/>
        </authorList>
    </citation>
    <scope>NUCLEOTIDE SEQUENCE</scope>
    <source>
        <strain evidence="7">S41</strain>
    </source>
</reference>
<keyword evidence="6" id="KW-0472">Membrane</keyword>
<name>A0A8H7TTH3_BIOOC</name>